<feature type="active site" description="Proton donor" evidence="5">
    <location>
        <position position="126"/>
    </location>
</feature>
<evidence type="ECO:0000313" key="7">
    <source>
        <dbReference type="EMBL" id="QNT04174.1"/>
    </source>
</evidence>
<comment type="similarity">
    <text evidence="1">Belongs to the low molecular weight phosphotyrosine protein phosphatase family.</text>
</comment>
<evidence type="ECO:0000256" key="5">
    <source>
        <dbReference type="PIRSR" id="PIRSR617867-1"/>
    </source>
</evidence>
<dbReference type="Pfam" id="PF01451">
    <property type="entry name" value="LMWPc"/>
    <property type="match status" value="1"/>
</dbReference>
<dbReference type="InterPro" id="IPR036196">
    <property type="entry name" value="Ptyr_pPase_sf"/>
</dbReference>
<dbReference type="InterPro" id="IPR023485">
    <property type="entry name" value="Ptyr_pPase"/>
</dbReference>
<dbReference type="PRINTS" id="PR00719">
    <property type="entry name" value="LMWPTPASE"/>
</dbReference>
<feature type="active site" description="Nucleophile" evidence="5">
    <location>
        <position position="10"/>
    </location>
</feature>
<dbReference type="EC" id="3.1.3.48" evidence="2"/>
<dbReference type="GO" id="GO:0004725">
    <property type="term" value="F:protein tyrosine phosphatase activity"/>
    <property type="evidence" value="ECO:0007669"/>
    <property type="project" value="UniProtKB-EC"/>
</dbReference>
<evidence type="ECO:0000256" key="2">
    <source>
        <dbReference type="ARBA" id="ARBA00013064"/>
    </source>
</evidence>
<proteinExistence type="inferred from homology"/>
<evidence type="ECO:0000256" key="1">
    <source>
        <dbReference type="ARBA" id="ARBA00011063"/>
    </source>
</evidence>
<evidence type="ECO:0000313" key="8">
    <source>
        <dbReference type="Proteomes" id="UP000516370"/>
    </source>
</evidence>
<dbReference type="SMART" id="SM00226">
    <property type="entry name" value="LMWPc"/>
    <property type="match status" value="1"/>
</dbReference>
<evidence type="ECO:0000256" key="3">
    <source>
        <dbReference type="ARBA" id="ARBA00022801"/>
    </source>
</evidence>
<dbReference type="InterPro" id="IPR017867">
    <property type="entry name" value="Tyr_phospatase_low_mol_wt"/>
</dbReference>
<dbReference type="OrthoDB" id="9784339at2"/>
<dbReference type="SUPFAM" id="SSF52788">
    <property type="entry name" value="Phosphotyrosine protein phosphatases I"/>
    <property type="match status" value="1"/>
</dbReference>
<dbReference type="InterPro" id="IPR050438">
    <property type="entry name" value="LMW_PTPase"/>
</dbReference>
<dbReference type="AlphaFoldDB" id="A0A7H1J108"/>
<evidence type="ECO:0000259" key="6">
    <source>
        <dbReference type="SMART" id="SM00226"/>
    </source>
</evidence>
<dbReference type="Proteomes" id="UP000516370">
    <property type="component" value="Chromosome"/>
</dbReference>
<gene>
    <name evidence="7" type="ORF">IBG28_10460</name>
</gene>
<keyword evidence="8" id="KW-1185">Reference proteome</keyword>
<dbReference type="RefSeq" id="WP_111607774.1">
    <property type="nucleotide sequence ID" value="NZ_BMLJ01000015.1"/>
</dbReference>
<feature type="domain" description="Phosphotyrosine protein phosphatase I" evidence="6">
    <location>
        <begin position="4"/>
        <end position="152"/>
    </location>
</feature>
<dbReference type="EMBL" id="CP061081">
    <property type="protein sequence ID" value="QNT04174.1"/>
    <property type="molecule type" value="Genomic_DNA"/>
</dbReference>
<keyword evidence="3" id="KW-0378">Hydrolase</keyword>
<evidence type="ECO:0000256" key="4">
    <source>
        <dbReference type="ARBA" id="ARBA00022912"/>
    </source>
</evidence>
<dbReference type="KEGG" id="mard:IBG28_10460"/>
<protein>
    <recommendedName>
        <fullName evidence="2">protein-tyrosine-phosphatase</fullName>
        <ecNumber evidence="2">3.1.3.48</ecNumber>
    </recommendedName>
</protein>
<feature type="active site" evidence="5">
    <location>
        <position position="16"/>
    </location>
</feature>
<keyword evidence="4" id="KW-0904">Protein phosphatase</keyword>
<dbReference type="PANTHER" id="PTHR11717">
    <property type="entry name" value="LOW MOLECULAR WEIGHT PROTEIN TYROSINE PHOSPHATASE"/>
    <property type="match status" value="1"/>
</dbReference>
<name>A0A7H1J108_9GAMM</name>
<reference evidence="7 8" key="1">
    <citation type="submission" date="2020-09" db="EMBL/GenBank/DDBJ databases">
        <title>Complete genome sequence of an Arctic sea ice bacterium Marinomonas arctica BSI20414.</title>
        <authorList>
            <person name="Liao L."/>
            <person name="Chen B."/>
        </authorList>
    </citation>
    <scope>NUCLEOTIDE SEQUENCE [LARGE SCALE GENOMIC DNA]</scope>
    <source>
        <strain evidence="7 8">BSI20414</strain>
    </source>
</reference>
<dbReference type="PANTHER" id="PTHR11717:SF7">
    <property type="entry name" value="LOW MOLECULAR WEIGHT PHOSPHOTYROSINE PROTEIN PHOSPHATASE"/>
    <property type="match status" value="1"/>
</dbReference>
<accession>A0A7H1J108</accession>
<dbReference type="CDD" id="cd16343">
    <property type="entry name" value="LMWPTP"/>
    <property type="match status" value="1"/>
</dbReference>
<dbReference type="Gene3D" id="3.40.50.2300">
    <property type="match status" value="1"/>
</dbReference>
<organism evidence="7 8">
    <name type="scientific">Marinomonas arctica</name>
    <dbReference type="NCBI Taxonomy" id="383750"/>
    <lineage>
        <taxon>Bacteria</taxon>
        <taxon>Pseudomonadati</taxon>
        <taxon>Pseudomonadota</taxon>
        <taxon>Gammaproteobacteria</taxon>
        <taxon>Oceanospirillales</taxon>
        <taxon>Oceanospirillaceae</taxon>
        <taxon>Marinomonas</taxon>
    </lineage>
</organism>
<sequence length="163" mass="18070">MTSQKVLTVCLGNICRSPAAQGIIESLSAESKSVFLELDSAGTAAYHIGSPPDPRSIAVLKQVGIHIDQQKARQVSKADFDEFDWILAMDRENLANLKKIQPKHSRATLVLFGEFHPSVSFGEVVDPYYGDESGFIEMRQHLTNIAQAFVNHLTLKREDSVSR</sequence>